<evidence type="ECO:0000313" key="3">
    <source>
        <dbReference type="Proteomes" id="UP001305779"/>
    </source>
</evidence>
<gene>
    <name evidence="2" type="ORF">PRZ48_011158</name>
</gene>
<reference evidence="2 3" key="1">
    <citation type="journal article" date="2023" name="G3 (Bethesda)">
        <title>A chromosome-level genome assembly of Zasmidium syzygii isolated from banana leaves.</title>
        <authorList>
            <person name="van Westerhoven A.C."/>
            <person name="Mehrabi R."/>
            <person name="Talebi R."/>
            <person name="Steentjes M.B.F."/>
            <person name="Corcolon B."/>
            <person name="Chong P.A."/>
            <person name="Kema G.H.J."/>
            <person name="Seidl M.F."/>
        </authorList>
    </citation>
    <scope>NUCLEOTIDE SEQUENCE [LARGE SCALE GENOMIC DNA]</scope>
    <source>
        <strain evidence="2 3">P124</strain>
    </source>
</reference>
<keyword evidence="3" id="KW-1185">Reference proteome</keyword>
<comment type="caution">
    <text evidence="2">The sequence shown here is derived from an EMBL/GenBank/DDBJ whole genome shotgun (WGS) entry which is preliminary data.</text>
</comment>
<evidence type="ECO:0000313" key="2">
    <source>
        <dbReference type="EMBL" id="KAK4498500.1"/>
    </source>
</evidence>
<name>A0ABR0EAL7_ZASCE</name>
<protein>
    <submittedName>
        <fullName evidence="2">Uncharacterized protein</fullName>
    </submittedName>
</protein>
<proteinExistence type="predicted"/>
<evidence type="ECO:0000256" key="1">
    <source>
        <dbReference type="SAM" id="MobiDB-lite"/>
    </source>
</evidence>
<dbReference type="EMBL" id="JAXOVC010000008">
    <property type="protein sequence ID" value="KAK4498500.1"/>
    <property type="molecule type" value="Genomic_DNA"/>
</dbReference>
<accession>A0ABR0EAL7</accession>
<feature type="compositionally biased region" description="Basic and acidic residues" evidence="1">
    <location>
        <begin position="45"/>
        <end position="69"/>
    </location>
</feature>
<sequence length="91" mass="10422">MERLGTVWAAEGQESDTLEAEKLRIEVELENLAKIRPQKAAATGHQKEVEQLRTKPNESSLRRQVPELDVLHPEKQRIEVKLENNAKICPQ</sequence>
<dbReference type="Proteomes" id="UP001305779">
    <property type="component" value="Unassembled WGS sequence"/>
</dbReference>
<feature type="region of interest" description="Disordered" evidence="1">
    <location>
        <begin position="38"/>
        <end position="69"/>
    </location>
</feature>
<organism evidence="2 3">
    <name type="scientific">Zasmidium cellare</name>
    <name type="common">Wine cellar mold</name>
    <name type="synonym">Racodium cellare</name>
    <dbReference type="NCBI Taxonomy" id="395010"/>
    <lineage>
        <taxon>Eukaryota</taxon>
        <taxon>Fungi</taxon>
        <taxon>Dikarya</taxon>
        <taxon>Ascomycota</taxon>
        <taxon>Pezizomycotina</taxon>
        <taxon>Dothideomycetes</taxon>
        <taxon>Dothideomycetidae</taxon>
        <taxon>Mycosphaerellales</taxon>
        <taxon>Mycosphaerellaceae</taxon>
        <taxon>Zasmidium</taxon>
    </lineage>
</organism>